<proteinExistence type="predicted"/>
<keyword evidence="3" id="KW-1185">Reference proteome</keyword>
<feature type="chain" id="PRO_5035322828" evidence="1">
    <location>
        <begin position="28"/>
        <end position="153"/>
    </location>
</feature>
<organism evidence="2 3">
    <name type="scientific">Marivibrio halodurans</name>
    <dbReference type="NCBI Taxonomy" id="2039722"/>
    <lineage>
        <taxon>Bacteria</taxon>
        <taxon>Pseudomonadati</taxon>
        <taxon>Pseudomonadota</taxon>
        <taxon>Alphaproteobacteria</taxon>
        <taxon>Rhodospirillales</taxon>
        <taxon>Rhodospirillaceae</taxon>
        <taxon>Marivibrio</taxon>
    </lineage>
</organism>
<sequence>MAETITRPFAPTILAAALLAGAGQLSAQTLYDTGETRPRLEVPRDNAPAMDGVPDFDALGTRVRMAADAGKLKENLSQPLSNACATDRFNQRKRGRYHITLDLPSGERKRFGFAGSNGMNLRDPNNLKGPNQGYLFDLDGTSECRVYVFPVTW</sequence>
<evidence type="ECO:0000313" key="3">
    <source>
        <dbReference type="Proteomes" id="UP000672602"/>
    </source>
</evidence>
<gene>
    <name evidence="2" type="ORF">KAJ83_11460</name>
</gene>
<dbReference type="AlphaFoldDB" id="A0A8J7SMU8"/>
<dbReference type="RefSeq" id="WP_210682220.1">
    <property type="nucleotide sequence ID" value="NZ_JAGMWN010000005.1"/>
</dbReference>
<reference evidence="2" key="1">
    <citation type="submission" date="2021-04" db="EMBL/GenBank/DDBJ databases">
        <authorList>
            <person name="Zhang D.-C."/>
        </authorList>
    </citation>
    <scope>NUCLEOTIDE SEQUENCE</scope>
    <source>
        <strain evidence="2">CGMCC 1.15697</strain>
    </source>
</reference>
<keyword evidence="1" id="KW-0732">Signal</keyword>
<protein>
    <submittedName>
        <fullName evidence="2">Uncharacterized protein</fullName>
    </submittedName>
</protein>
<comment type="caution">
    <text evidence="2">The sequence shown here is derived from an EMBL/GenBank/DDBJ whole genome shotgun (WGS) entry which is preliminary data.</text>
</comment>
<feature type="signal peptide" evidence="1">
    <location>
        <begin position="1"/>
        <end position="27"/>
    </location>
</feature>
<dbReference type="EMBL" id="JAGMWN010000005">
    <property type="protein sequence ID" value="MBP5857628.1"/>
    <property type="molecule type" value="Genomic_DNA"/>
</dbReference>
<evidence type="ECO:0000313" key="2">
    <source>
        <dbReference type="EMBL" id="MBP5857628.1"/>
    </source>
</evidence>
<evidence type="ECO:0000256" key="1">
    <source>
        <dbReference type="SAM" id="SignalP"/>
    </source>
</evidence>
<accession>A0A8J7SMU8</accession>
<dbReference type="Proteomes" id="UP000672602">
    <property type="component" value="Unassembled WGS sequence"/>
</dbReference>
<name>A0A8J7SMU8_9PROT</name>